<protein>
    <submittedName>
        <fullName evidence="7">Thermonuclease family protein</fullName>
    </submittedName>
</protein>
<dbReference type="CDD" id="cd00175">
    <property type="entry name" value="SNc"/>
    <property type="match status" value="1"/>
</dbReference>
<evidence type="ECO:0000256" key="3">
    <source>
        <dbReference type="ARBA" id="ARBA00022801"/>
    </source>
</evidence>
<dbReference type="Proteomes" id="UP001595880">
    <property type="component" value="Unassembled WGS sequence"/>
</dbReference>
<keyword evidence="3" id="KW-0378">Hydrolase</keyword>
<evidence type="ECO:0000313" key="7">
    <source>
        <dbReference type="EMBL" id="MFC4386935.1"/>
    </source>
</evidence>
<sequence>MLKNCLLTFLILLFVLTGCGTGTLTELSDTLDTPTSSNQEESNVDVESNRTKAEVVRVVDGDTVQIEFNQKKETVRLLLVDTPETKHPDLPVQLLGPEASNYAEEMLSNKQIELEFDGPKRDKYDRLLAYIWVDDQNFNQLLLENGYARYAYEYDPPYTYQEQFKEAEKKARDQQIGIWEVENYVTDKGFSISYTSEDTIDSPSSNESNDTIYYNNCTEAHQAGVTPLHKGDAGYREQMDGDKDGVACET</sequence>
<evidence type="ECO:0000256" key="5">
    <source>
        <dbReference type="SAM" id="SignalP"/>
    </source>
</evidence>
<name>A0ABV8VV57_9BACI</name>
<evidence type="ECO:0000256" key="2">
    <source>
        <dbReference type="ARBA" id="ARBA00022759"/>
    </source>
</evidence>
<dbReference type="InterPro" id="IPR016071">
    <property type="entry name" value="Staphylococal_nuclease_OB-fold"/>
</dbReference>
<feature type="compositionally biased region" description="Polar residues" evidence="4">
    <location>
        <begin position="28"/>
        <end position="41"/>
    </location>
</feature>
<dbReference type="SMART" id="SM00894">
    <property type="entry name" value="Excalibur"/>
    <property type="match status" value="1"/>
</dbReference>
<dbReference type="SUPFAM" id="SSF50199">
    <property type="entry name" value="Staphylococcal nuclease"/>
    <property type="match status" value="1"/>
</dbReference>
<comment type="caution">
    <text evidence="7">The sequence shown here is derived from an EMBL/GenBank/DDBJ whole genome shotgun (WGS) entry which is preliminary data.</text>
</comment>
<feature type="chain" id="PRO_5045966875" evidence="5">
    <location>
        <begin position="21"/>
        <end position="250"/>
    </location>
</feature>
<proteinExistence type="predicted"/>
<keyword evidence="5" id="KW-0732">Signal</keyword>
<keyword evidence="2" id="KW-0255">Endonuclease</keyword>
<dbReference type="Pfam" id="PF00565">
    <property type="entry name" value="SNase"/>
    <property type="match status" value="1"/>
</dbReference>
<feature type="region of interest" description="Disordered" evidence="4">
    <location>
        <begin position="28"/>
        <end position="48"/>
    </location>
</feature>
<gene>
    <name evidence="7" type="ORF">ACFOZ1_03830</name>
</gene>
<dbReference type="PROSITE" id="PS50830">
    <property type="entry name" value="TNASE_3"/>
    <property type="match status" value="1"/>
</dbReference>
<evidence type="ECO:0000256" key="4">
    <source>
        <dbReference type="SAM" id="MobiDB-lite"/>
    </source>
</evidence>
<dbReference type="Gene3D" id="2.40.50.90">
    <property type="match status" value="1"/>
</dbReference>
<dbReference type="InterPro" id="IPR002071">
    <property type="entry name" value="Thermonucl_AS"/>
</dbReference>
<feature type="domain" description="TNase-like" evidence="6">
    <location>
        <begin position="49"/>
        <end position="181"/>
    </location>
</feature>
<evidence type="ECO:0000313" key="8">
    <source>
        <dbReference type="Proteomes" id="UP001595880"/>
    </source>
</evidence>
<accession>A0ABV8VV57</accession>
<dbReference type="PANTHER" id="PTHR12302:SF3">
    <property type="entry name" value="SERINE_THREONINE-PROTEIN KINASE 31"/>
    <property type="match status" value="1"/>
</dbReference>
<dbReference type="PROSITE" id="PS01123">
    <property type="entry name" value="TNASE_1"/>
    <property type="match status" value="1"/>
</dbReference>
<dbReference type="PANTHER" id="PTHR12302">
    <property type="entry name" value="EBNA2 BINDING PROTEIN P100"/>
    <property type="match status" value="1"/>
</dbReference>
<evidence type="ECO:0000259" key="6">
    <source>
        <dbReference type="PROSITE" id="PS50830"/>
    </source>
</evidence>
<reference evidence="8" key="1">
    <citation type="journal article" date="2019" name="Int. J. Syst. Evol. Microbiol.">
        <title>The Global Catalogue of Microorganisms (GCM) 10K type strain sequencing project: providing services to taxonomists for standard genome sequencing and annotation.</title>
        <authorList>
            <consortium name="The Broad Institute Genomics Platform"/>
            <consortium name="The Broad Institute Genome Sequencing Center for Infectious Disease"/>
            <person name="Wu L."/>
            <person name="Ma J."/>
        </authorList>
    </citation>
    <scope>NUCLEOTIDE SEQUENCE [LARGE SCALE GENOMIC DNA]</scope>
    <source>
        <strain evidence="8">KACC 14058</strain>
    </source>
</reference>
<dbReference type="PROSITE" id="PS51257">
    <property type="entry name" value="PROKAR_LIPOPROTEIN"/>
    <property type="match status" value="1"/>
</dbReference>
<organism evidence="7 8">
    <name type="scientific">Gracilibacillus marinus</name>
    <dbReference type="NCBI Taxonomy" id="630535"/>
    <lineage>
        <taxon>Bacteria</taxon>
        <taxon>Bacillati</taxon>
        <taxon>Bacillota</taxon>
        <taxon>Bacilli</taxon>
        <taxon>Bacillales</taxon>
        <taxon>Bacillaceae</taxon>
        <taxon>Gracilibacillus</taxon>
    </lineage>
</organism>
<dbReference type="EMBL" id="JBHSDV010000001">
    <property type="protein sequence ID" value="MFC4386935.1"/>
    <property type="molecule type" value="Genomic_DNA"/>
</dbReference>
<keyword evidence="1" id="KW-0540">Nuclease</keyword>
<evidence type="ECO:0000256" key="1">
    <source>
        <dbReference type="ARBA" id="ARBA00022722"/>
    </source>
</evidence>
<dbReference type="Pfam" id="PF05901">
    <property type="entry name" value="Excalibur"/>
    <property type="match status" value="1"/>
</dbReference>
<keyword evidence="8" id="KW-1185">Reference proteome</keyword>
<feature type="signal peptide" evidence="5">
    <location>
        <begin position="1"/>
        <end position="20"/>
    </location>
</feature>
<dbReference type="InterPro" id="IPR035437">
    <property type="entry name" value="SNase_OB-fold_sf"/>
</dbReference>
<dbReference type="SMART" id="SM00318">
    <property type="entry name" value="SNc"/>
    <property type="match status" value="1"/>
</dbReference>
<dbReference type="RefSeq" id="WP_390196086.1">
    <property type="nucleotide sequence ID" value="NZ_JBHSDV010000001.1"/>
</dbReference>
<dbReference type="InterPro" id="IPR008613">
    <property type="entry name" value="Excalibur_Ca-bd_domain"/>
</dbReference>